<reference evidence="1 2" key="1">
    <citation type="submission" date="2020-09" db="EMBL/GenBank/DDBJ databases">
        <title>An Earliest Endosymbiont, Wolbachia massiliensis sp. nov., Strain PL13 From the Bed Bug (Cimex hemipterius), Type strain of a New supergroup T.</title>
        <authorList>
            <person name="Laidoudi Y."/>
            <person name="Levasseur A."/>
            <person name="Medkour H."/>
            <person name="Maaloum M."/>
            <person name="BenKhedher M."/>
            <person name="Sambou M."/>
            <person name="Bassene H."/>
            <person name="Davoust B."/>
            <person name="Fenollar F."/>
            <person name="Raoult D."/>
            <person name="Mediannikov O."/>
        </authorList>
    </citation>
    <scope>NUCLEOTIDE SEQUENCE [LARGE SCALE GENOMIC DNA]</scope>
    <source>
        <strain evidence="1 2">PL13</strain>
    </source>
</reference>
<protein>
    <submittedName>
        <fullName evidence="1">Uncharacterized protein</fullName>
    </submittedName>
</protein>
<evidence type="ECO:0000313" key="2">
    <source>
        <dbReference type="Proteomes" id="UP000516514"/>
    </source>
</evidence>
<sequence length="183" mass="20811">MRFDLEPGDTLCDGISKLITVKINNEERINLSFTSYIFNGNHFIISNFRHNPTNSVLSNLSQGLQLKLEKTVDDYKLALVNNLDQHYYFCYYSSNIVKIATFDSIPSSFIQYRPSEYILSYTDEGCSVNLAPLIKSKVLIDPKDIMSSRDINLILKDLENSPDKVISLLQVVLGPLIRKLLAI</sequence>
<name>A0A7M3U234_9RICK</name>
<dbReference type="KEGG" id="wms:ID128_00960"/>
<accession>A0A7M3U234</accession>
<keyword evidence="2" id="KW-1185">Reference proteome</keyword>
<dbReference type="EMBL" id="CP061738">
    <property type="protein sequence ID" value="QOD38469.1"/>
    <property type="molecule type" value="Genomic_DNA"/>
</dbReference>
<gene>
    <name evidence="1" type="ORF">ID128_00960</name>
</gene>
<organism evidence="1 2">
    <name type="scientific">Candidatus Wolbachia massiliensis</name>
    <dbReference type="NCBI Taxonomy" id="1845000"/>
    <lineage>
        <taxon>Bacteria</taxon>
        <taxon>Pseudomonadati</taxon>
        <taxon>Pseudomonadota</taxon>
        <taxon>Alphaproteobacteria</taxon>
        <taxon>Rickettsiales</taxon>
        <taxon>Anaplasmataceae</taxon>
        <taxon>Wolbachieae</taxon>
        <taxon>Wolbachia</taxon>
    </lineage>
</organism>
<dbReference type="Proteomes" id="UP000516514">
    <property type="component" value="Chromosome"/>
</dbReference>
<dbReference type="AlphaFoldDB" id="A0A7M3U234"/>
<evidence type="ECO:0000313" key="1">
    <source>
        <dbReference type="EMBL" id="QOD38469.1"/>
    </source>
</evidence>
<dbReference type="RefSeq" id="WP_191111247.1">
    <property type="nucleotide sequence ID" value="NZ_CP061738.1"/>
</dbReference>
<proteinExistence type="predicted"/>